<sequence length="65" mass="7283">MVKDKTGWYITTNDIKHWTATNKRQAEEILPLLVKKLILASCNPQKIDFPSGDDIAVGGWDGVLE</sequence>
<protein>
    <submittedName>
        <fullName evidence="1">Uncharacterized protein</fullName>
    </submittedName>
</protein>
<reference evidence="1" key="1">
    <citation type="submission" date="2019-11" db="EMBL/GenBank/DDBJ databases">
        <title>Genomic insights into an expanded diversity of filamentous marine cyanobacteria reveals the extraordinary biosynthetic potential of Moorea and Okeania.</title>
        <authorList>
            <person name="Ferreira Leao T."/>
            <person name="Wang M."/>
            <person name="Moss N."/>
            <person name="Da Silva R."/>
            <person name="Sanders J."/>
            <person name="Nurk S."/>
            <person name="Gurevich A."/>
            <person name="Humphrey G."/>
            <person name="Reher R."/>
            <person name="Zhu Q."/>
            <person name="Belda-Ferre P."/>
            <person name="Glukhov E."/>
            <person name="Rex R."/>
            <person name="Dorrestein P.C."/>
            <person name="Knight R."/>
            <person name="Pevzner P."/>
            <person name="Gerwick W.H."/>
            <person name="Gerwick L."/>
        </authorList>
    </citation>
    <scope>NUCLEOTIDE SEQUENCE</scope>
    <source>
        <strain evidence="1">SIO1C4</strain>
    </source>
</reference>
<comment type="caution">
    <text evidence="1">The sequence shown here is derived from an EMBL/GenBank/DDBJ whole genome shotgun (WGS) entry which is preliminary data.</text>
</comment>
<organism evidence="1">
    <name type="scientific">Symploca sp. SIO1C4</name>
    <dbReference type="NCBI Taxonomy" id="2607765"/>
    <lineage>
        <taxon>Bacteria</taxon>
        <taxon>Bacillati</taxon>
        <taxon>Cyanobacteriota</taxon>
        <taxon>Cyanophyceae</taxon>
        <taxon>Coleofasciculales</taxon>
        <taxon>Coleofasciculaceae</taxon>
        <taxon>Symploca</taxon>
    </lineage>
</organism>
<proteinExistence type="predicted"/>
<accession>A0A6B3NKI6</accession>
<dbReference type="AlphaFoldDB" id="A0A6B3NKI6"/>
<feature type="non-terminal residue" evidence="1">
    <location>
        <position position="65"/>
    </location>
</feature>
<dbReference type="EMBL" id="JAAHFQ010001190">
    <property type="protein sequence ID" value="NER32343.1"/>
    <property type="molecule type" value="Genomic_DNA"/>
</dbReference>
<evidence type="ECO:0000313" key="1">
    <source>
        <dbReference type="EMBL" id="NER32343.1"/>
    </source>
</evidence>
<name>A0A6B3NKI6_9CYAN</name>
<gene>
    <name evidence="1" type="ORF">F6J89_33290</name>
</gene>